<dbReference type="PANTHER" id="PTHR12080">
    <property type="entry name" value="SIGNALING LYMPHOCYTIC ACTIVATION MOLECULE"/>
    <property type="match status" value="1"/>
</dbReference>
<dbReference type="EMBL" id="JAGTTL010000039">
    <property type="protein sequence ID" value="KAK6291913.1"/>
    <property type="molecule type" value="Genomic_DNA"/>
</dbReference>
<dbReference type="Gene3D" id="2.60.40.10">
    <property type="entry name" value="Immunoglobulins"/>
    <property type="match status" value="1"/>
</dbReference>
<protein>
    <submittedName>
        <fullName evidence="6">Uncharacterized protein</fullName>
    </submittedName>
</protein>
<accession>A0AAN8KJM4</accession>
<dbReference type="GO" id="GO:0016020">
    <property type="term" value="C:membrane"/>
    <property type="evidence" value="ECO:0007669"/>
    <property type="project" value="UniProtKB-SubCell"/>
</dbReference>
<reference evidence="6 7" key="1">
    <citation type="submission" date="2021-04" db="EMBL/GenBank/DDBJ databases">
        <authorList>
            <person name="De Guttry C."/>
            <person name="Zahm M."/>
            <person name="Klopp C."/>
            <person name="Cabau C."/>
            <person name="Louis A."/>
            <person name="Berthelot C."/>
            <person name="Parey E."/>
            <person name="Roest Crollius H."/>
            <person name="Montfort J."/>
            <person name="Robinson-Rechavi M."/>
            <person name="Bucao C."/>
            <person name="Bouchez O."/>
            <person name="Gislard M."/>
            <person name="Lluch J."/>
            <person name="Milhes M."/>
            <person name="Lampietro C."/>
            <person name="Lopez Roques C."/>
            <person name="Donnadieu C."/>
            <person name="Braasch I."/>
            <person name="Desvignes T."/>
            <person name="Postlethwait J."/>
            <person name="Bobe J."/>
            <person name="Wedekind C."/>
            <person name="Guiguen Y."/>
        </authorList>
    </citation>
    <scope>NUCLEOTIDE SEQUENCE [LARGE SCALE GENOMIC DNA]</scope>
    <source>
        <strain evidence="6">Cs_M1</strain>
        <tissue evidence="6">Blood</tissue>
    </source>
</reference>
<dbReference type="InterPro" id="IPR013783">
    <property type="entry name" value="Ig-like_fold"/>
</dbReference>
<evidence type="ECO:0000256" key="3">
    <source>
        <dbReference type="ARBA" id="ARBA00023136"/>
    </source>
</evidence>
<evidence type="ECO:0000256" key="4">
    <source>
        <dbReference type="ARBA" id="ARBA00023180"/>
    </source>
</evidence>
<keyword evidence="3" id="KW-0472">Membrane</keyword>
<proteinExistence type="predicted"/>
<organism evidence="6 7">
    <name type="scientific">Coregonus suidteri</name>
    <dbReference type="NCBI Taxonomy" id="861788"/>
    <lineage>
        <taxon>Eukaryota</taxon>
        <taxon>Metazoa</taxon>
        <taxon>Chordata</taxon>
        <taxon>Craniata</taxon>
        <taxon>Vertebrata</taxon>
        <taxon>Euteleostomi</taxon>
        <taxon>Actinopterygii</taxon>
        <taxon>Neopterygii</taxon>
        <taxon>Teleostei</taxon>
        <taxon>Protacanthopterygii</taxon>
        <taxon>Salmoniformes</taxon>
        <taxon>Salmonidae</taxon>
        <taxon>Coregoninae</taxon>
        <taxon>Coregonus</taxon>
    </lineage>
</organism>
<keyword evidence="2" id="KW-0732">Signal</keyword>
<evidence type="ECO:0000256" key="5">
    <source>
        <dbReference type="SAM" id="MobiDB-lite"/>
    </source>
</evidence>
<evidence type="ECO:0000256" key="1">
    <source>
        <dbReference type="ARBA" id="ARBA00004370"/>
    </source>
</evidence>
<gene>
    <name evidence="6" type="ORF">J4Q44_G00376980</name>
</gene>
<sequence>MEGHIIRGGAVTTWEHGLCTDTHTHMQARASKKKLATSQSQRDREDVQPEETDTQHLTEMSGGPLSCFSKQGILLLSILHYGTWAEDPPIDQYGLNGGSDKVDYNPVNQTLCIKNLTDTDSGIYIANAQKIDWTDSTSSYRLKVLEAVPIPAMQVTYSNSSTGLCIITVNCSGWMKFSVCNGGQCTLYQDSLSFSEVNITVSSGNGFIQCIVNNHVSAETKSQRMEEICIGQKEGRAAASPVGTIVGG</sequence>
<dbReference type="AlphaFoldDB" id="A0AAN8KJM4"/>
<dbReference type="PANTHER" id="PTHR12080:SF48">
    <property type="entry name" value="IMMUNOGLOBULIN SUBTYPE DOMAIN-CONTAINING PROTEIN"/>
    <property type="match status" value="1"/>
</dbReference>
<feature type="region of interest" description="Disordered" evidence="5">
    <location>
        <begin position="29"/>
        <end position="61"/>
    </location>
</feature>
<comment type="caution">
    <text evidence="6">The sequence shown here is derived from an EMBL/GenBank/DDBJ whole genome shotgun (WGS) entry which is preliminary data.</text>
</comment>
<keyword evidence="4" id="KW-0325">Glycoprotein</keyword>
<name>A0AAN8KJM4_9TELE</name>
<comment type="subcellular location">
    <subcellularLocation>
        <location evidence="1">Membrane</location>
    </subcellularLocation>
</comment>
<evidence type="ECO:0000256" key="2">
    <source>
        <dbReference type="ARBA" id="ARBA00022729"/>
    </source>
</evidence>
<evidence type="ECO:0000313" key="6">
    <source>
        <dbReference type="EMBL" id="KAK6291913.1"/>
    </source>
</evidence>
<dbReference type="InterPro" id="IPR015631">
    <property type="entry name" value="CD2/SLAM_rcpt"/>
</dbReference>
<feature type="non-terminal residue" evidence="6">
    <location>
        <position position="248"/>
    </location>
</feature>
<keyword evidence="7" id="KW-1185">Reference proteome</keyword>
<evidence type="ECO:0000313" key="7">
    <source>
        <dbReference type="Proteomes" id="UP001356427"/>
    </source>
</evidence>
<dbReference type="Proteomes" id="UP001356427">
    <property type="component" value="Unassembled WGS sequence"/>
</dbReference>